<name>A0ABS9CGJ5_9BACT</name>
<reference evidence="1 2" key="1">
    <citation type="submission" date="2020-12" db="EMBL/GenBank/DDBJ databases">
        <title>Whole genome sequences of gut porcine anaerobes.</title>
        <authorList>
            <person name="Kubasova T."/>
            <person name="Jahodarova E."/>
            <person name="Rychlik I."/>
        </authorList>
    </citation>
    <scope>NUCLEOTIDE SEQUENCE [LARGE SCALE GENOMIC DNA]</scope>
    <source>
        <strain evidence="1 2">An925</strain>
    </source>
</reference>
<dbReference type="Proteomes" id="UP001200470">
    <property type="component" value="Unassembled WGS sequence"/>
</dbReference>
<keyword evidence="2" id="KW-1185">Reference proteome</keyword>
<evidence type="ECO:0000313" key="2">
    <source>
        <dbReference type="Proteomes" id="UP001200470"/>
    </source>
</evidence>
<proteinExistence type="predicted"/>
<evidence type="ECO:0000313" key="1">
    <source>
        <dbReference type="EMBL" id="MCF2563834.1"/>
    </source>
</evidence>
<accession>A0ABS9CGJ5</accession>
<dbReference type="EMBL" id="JADYTN010000013">
    <property type="protein sequence ID" value="MCF2563834.1"/>
    <property type="molecule type" value="Genomic_DNA"/>
</dbReference>
<gene>
    <name evidence="1" type="ORF">I6E12_06885</name>
</gene>
<protein>
    <recommendedName>
        <fullName evidence="3">HIRAN domain-containing protein</fullName>
    </recommendedName>
</protein>
<evidence type="ECO:0008006" key="3">
    <source>
        <dbReference type="Google" id="ProtNLM"/>
    </source>
</evidence>
<organism evidence="1 2">
    <name type="scientific">Xylanibacter brevis</name>
    <dbReference type="NCBI Taxonomy" id="83231"/>
    <lineage>
        <taxon>Bacteria</taxon>
        <taxon>Pseudomonadati</taxon>
        <taxon>Bacteroidota</taxon>
        <taxon>Bacteroidia</taxon>
        <taxon>Bacteroidales</taxon>
        <taxon>Prevotellaceae</taxon>
        <taxon>Xylanibacter</taxon>
    </lineage>
</organism>
<feature type="non-terminal residue" evidence="1">
    <location>
        <position position="1"/>
    </location>
</feature>
<sequence>GLRHHDFANRLDELYDKAMGKRMSISIEHDNPGEMNAVIVYWGRCFVGYVRSGTDREKACSLILSSGRGAMFGKIVEVDRDHRVLWMEIVTDVEPQTVCLPSVCPFANWDYDDKILPLSPQEVQVHTMLNCLEMVIEAGEPWDSEMEEWLSAVEENLWCAISCETTQQIIRIIEMMTNAPNHPQYKAGKDRLQQALDHMGSPEVRRLQCQKIFANAESNDMLQLLCYYGDRAEDAVASLPPGFVMMFLRDGESAMGKLWYMHYPRKKIRAIMSLLAMKVHMMKNEKKPLERSIPQQWLANWTKEQHSEMATAVITKCVSDFELQHTSPQVYNELQSLQQATRSHIDYHVNTNTYIENQTIKQQ</sequence>
<comment type="caution">
    <text evidence="1">The sequence shown here is derived from an EMBL/GenBank/DDBJ whole genome shotgun (WGS) entry which is preliminary data.</text>
</comment>
<dbReference type="RefSeq" id="WP_301638072.1">
    <property type="nucleotide sequence ID" value="NZ_JADYTN010000013.1"/>
</dbReference>